<name>I0IF57_PHYMF</name>
<evidence type="ECO:0000313" key="2">
    <source>
        <dbReference type="EMBL" id="BAM03895.1"/>
    </source>
</evidence>
<dbReference type="Gene3D" id="3.40.50.200">
    <property type="entry name" value="Peptidase S8/S53 domain"/>
    <property type="match status" value="1"/>
</dbReference>
<dbReference type="InterPro" id="IPR000209">
    <property type="entry name" value="Peptidase_S8/S53_dom"/>
</dbReference>
<keyword evidence="3" id="KW-1185">Reference proteome</keyword>
<dbReference type="OrthoDB" id="9759014at2"/>
<dbReference type="RefSeq" id="WP_014437113.1">
    <property type="nucleotide sequence ID" value="NC_017080.1"/>
</dbReference>
<dbReference type="AlphaFoldDB" id="I0IF57"/>
<dbReference type="InterPro" id="IPR036852">
    <property type="entry name" value="Peptidase_S8/S53_dom_sf"/>
</dbReference>
<dbReference type="HOGENOM" id="CLU_016200_0_0_0"/>
<evidence type="ECO:0000313" key="3">
    <source>
        <dbReference type="Proteomes" id="UP000007881"/>
    </source>
</evidence>
<accession>I0IF57</accession>
<gene>
    <name evidence="2" type="ordered locus">PSMK_17360</name>
</gene>
<reference evidence="2 3" key="1">
    <citation type="submission" date="2012-02" db="EMBL/GenBank/DDBJ databases">
        <title>Complete genome sequence of Phycisphaera mikurensis NBRC 102666.</title>
        <authorList>
            <person name="Ankai A."/>
            <person name="Hosoyama A."/>
            <person name="Terui Y."/>
            <person name="Sekine M."/>
            <person name="Fukai R."/>
            <person name="Kato Y."/>
            <person name="Nakamura S."/>
            <person name="Yamada-Narita S."/>
            <person name="Kawakoshi A."/>
            <person name="Fukunaga Y."/>
            <person name="Yamazaki S."/>
            <person name="Fujita N."/>
        </authorList>
    </citation>
    <scope>NUCLEOTIDE SEQUENCE [LARGE SCALE GENOMIC DNA]</scope>
    <source>
        <strain evidence="3">NBRC 102666 / KCTC 22515 / FYK2301M01</strain>
    </source>
</reference>
<dbReference type="Proteomes" id="UP000007881">
    <property type="component" value="Chromosome"/>
</dbReference>
<evidence type="ECO:0000259" key="1">
    <source>
        <dbReference type="Pfam" id="PF00082"/>
    </source>
</evidence>
<protein>
    <recommendedName>
        <fullName evidence="1">Peptidase S8/S53 domain-containing protein</fullName>
    </recommendedName>
</protein>
<organism evidence="2 3">
    <name type="scientific">Phycisphaera mikurensis (strain NBRC 102666 / KCTC 22515 / FYK2301M01)</name>
    <dbReference type="NCBI Taxonomy" id="1142394"/>
    <lineage>
        <taxon>Bacteria</taxon>
        <taxon>Pseudomonadati</taxon>
        <taxon>Planctomycetota</taxon>
        <taxon>Phycisphaerae</taxon>
        <taxon>Phycisphaerales</taxon>
        <taxon>Phycisphaeraceae</taxon>
        <taxon>Phycisphaera</taxon>
    </lineage>
</organism>
<dbReference type="GO" id="GO:0004252">
    <property type="term" value="F:serine-type endopeptidase activity"/>
    <property type="evidence" value="ECO:0007669"/>
    <property type="project" value="InterPro"/>
</dbReference>
<feature type="domain" description="Peptidase S8/S53" evidence="1">
    <location>
        <begin position="326"/>
        <end position="655"/>
    </location>
</feature>
<dbReference type="EMBL" id="AP012338">
    <property type="protein sequence ID" value="BAM03895.1"/>
    <property type="molecule type" value="Genomic_DNA"/>
</dbReference>
<proteinExistence type="predicted"/>
<dbReference type="SUPFAM" id="SSF52743">
    <property type="entry name" value="Subtilisin-like"/>
    <property type="match status" value="1"/>
</dbReference>
<dbReference type="Pfam" id="PF00082">
    <property type="entry name" value="Peptidase_S8"/>
    <property type="match status" value="1"/>
</dbReference>
<dbReference type="GO" id="GO:0006508">
    <property type="term" value="P:proteolysis"/>
    <property type="evidence" value="ECO:0007669"/>
    <property type="project" value="InterPro"/>
</dbReference>
<dbReference type="CDD" id="cd04847">
    <property type="entry name" value="Peptidases_S8_Subtilisin_like_2"/>
    <property type="match status" value="1"/>
</dbReference>
<dbReference type="eggNOG" id="COG1404">
    <property type="taxonomic scope" value="Bacteria"/>
</dbReference>
<dbReference type="InterPro" id="IPR034074">
    <property type="entry name" value="Y4bN_pept_dom"/>
</dbReference>
<dbReference type="KEGG" id="phm:PSMK_17360"/>
<dbReference type="STRING" id="1142394.PSMK_17360"/>
<sequence length="857" mass="92779">MADQPILLLGQPAIAERDPLRGGGTPPRSPSREHQNRYFADLQRIRDSLAEPTDALGAGDVERVVVLEVAVGGAAGLRAFAEAADRVQDLEWLLELDLEPATVDGFNAGEPVDRRLYALFTNRDAMSRLLVLWRRYQDAEDAPTGAAPIFDVFKHLTDVRLWSEADRVLDTGLESWWEQRLETGDDPIFFQAEFWYSDRPRRADQARASLERALKESGASIVDESRIPGIRYHAACVACPRAGVEAALAALKEDEYVRMLRCDEVMFFRGGGQSAVAVPPETQTAPPAPALDRPLPSGSPIVALLDGLPLGNHTDLVDRVQIVDPDDFAARYPAGSRRHGTAMASQIVHGDLALGEAPLGRPIHARPVMHPGGSADAAETWPADRLFVDLFHRAVRGIVCGDGAESATAPSVRIVNVSLGNAHQRFLRELSPLARLIDFLAWEHNLLFLVSAGNVDDDVQIDLTQIEFDRLTPEDRRAAVLGGLQADRGSRRLLSPAEAVNALTVGSLHADGADEPARPGGIAYRDLLDGRPLPSPINPIGAGWKRSVKPEILLPGGRQYYGTRMNTGGVSFRINHAPQLPGQLVAAPSTTPGVLGHRVHTRGTSNAAANATRLASRIFENLLALREETDAPALADDRLAVLTKALLVHGASWGTDADELDAHCGPNDQKCWRAFRQNKAAALGFGAVDPERSRVSTDQRVLLLGTGRLNDGEAATFRVPIPSALGGKKLRRRVVLTLAWLSPLNPRHRGHTRAGLFLTHEETVAELLGTPRDADETLSRRGSVQHLVFETDAVVAVGDDDHLDLKVNCRETAGGLTEDVPFGLAVTVEAADPYETPIFSELRDRLAGLVQGARVPA</sequence>